<organism evidence="11 12">
    <name type="scientific">Dasania phycosphaerae</name>
    <dbReference type="NCBI Taxonomy" id="2950436"/>
    <lineage>
        <taxon>Bacteria</taxon>
        <taxon>Pseudomonadati</taxon>
        <taxon>Pseudomonadota</taxon>
        <taxon>Gammaproteobacteria</taxon>
        <taxon>Cellvibrionales</taxon>
        <taxon>Spongiibacteraceae</taxon>
        <taxon>Dasania</taxon>
    </lineage>
</organism>
<sequence>MSQQQAEVAVVVLGAGKGTRMQSDLPKVLQPLKGRPLISHLLTAVDGINPDKCVVVIGPDMDNVKACVAPRLTAIQHQQSGTGDAVKAARAMLEDFHGDVLVVYGDTPLITTATLQRLLDERHRAANPAVVVLGFRPDDPLQYGRLKEGADGELEAIVEFVDCDEQLKASNLCNSGVMAFDGQYLFELLDAITNDNSKGEYYLTDVVAIAKSKGLSCAFVEGDPQEVLGINTKAELAEVESLLA</sequence>
<dbReference type="InterPro" id="IPR025877">
    <property type="entry name" value="MobA-like_NTP_Trfase"/>
</dbReference>
<name>A0A9J6RM52_9GAMM</name>
<proteinExistence type="inferred from homology"/>
<dbReference type="SUPFAM" id="SSF53448">
    <property type="entry name" value="Nucleotide-diphospho-sugar transferases"/>
    <property type="match status" value="1"/>
</dbReference>
<keyword evidence="5" id="KW-0460">Magnesium</keyword>
<accession>A0A9J6RM52</accession>
<dbReference type="PANTHER" id="PTHR43584:SF3">
    <property type="entry name" value="BIFUNCTIONAL PROTEIN GLMU"/>
    <property type="match status" value="1"/>
</dbReference>
<evidence type="ECO:0000256" key="2">
    <source>
        <dbReference type="ARBA" id="ARBA00007947"/>
    </source>
</evidence>
<protein>
    <submittedName>
        <fullName evidence="11">NTP transferase domain-containing protein</fullName>
    </submittedName>
</protein>
<comment type="similarity">
    <text evidence="2">In the N-terminal section; belongs to the N-acetylglucosamine-1-phosphate uridyltransferase family.</text>
</comment>
<dbReference type="InterPro" id="IPR029044">
    <property type="entry name" value="Nucleotide-diphossugar_trans"/>
</dbReference>
<evidence type="ECO:0000313" key="11">
    <source>
        <dbReference type="EMBL" id="MCZ0865263.1"/>
    </source>
</evidence>
<keyword evidence="4" id="KW-0548">Nucleotidyltransferase</keyword>
<comment type="caution">
    <text evidence="11">The sequence shown here is derived from an EMBL/GenBank/DDBJ whole genome shotgun (WGS) entry which is preliminary data.</text>
</comment>
<evidence type="ECO:0000256" key="3">
    <source>
        <dbReference type="ARBA" id="ARBA00022679"/>
    </source>
</evidence>
<dbReference type="PANTHER" id="PTHR43584">
    <property type="entry name" value="NUCLEOTIDYL TRANSFERASE"/>
    <property type="match status" value="1"/>
</dbReference>
<keyword evidence="6" id="KW-0012">Acyltransferase</keyword>
<feature type="domain" description="MobA-like NTP transferase" evidence="10">
    <location>
        <begin position="10"/>
        <end position="140"/>
    </location>
</feature>
<dbReference type="GO" id="GO:0019134">
    <property type="term" value="F:glucosamine-1-phosphate N-acetyltransferase activity"/>
    <property type="evidence" value="ECO:0007669"/>
    <property type="project" value="UniProtKB-EC"/>
</dbReference>
<gene>
    <name evidence="11" type="ORF">O0V09_08635</name>
</gene>
<evidence type="ECO:0000256" key="9">
    <source>
        <dbReference type="ARBA" id="ARBA00049628"/>
    </source>
</evidence>
<evidence type="ECO:0000256" key="6">
    <source>
        <dbReference type="ARBA" id="ARBA00023315"/>
    </source>
</evidence>
<reference evidence="11 12" key="1">
    <citation type="submission" date="2022-12" db="EMBL/GenBank/DDBJ databases">
        <title>Dasania phycosphaerae sp. nov., isolated from particulate material of the south coast of Korea.</title>
        <authorList>
            <person name="Jiang Y."/>
        </authorList>
    </citation>
    <scope>NUCLEOTIDE SEQUENCE [LARGE SCALE GENOMIC DNA]</scope>
    <source>
        <strain evidence="11 12">GY-19</strain>
    </source>
</reference>
<evidence type="ECO:0000256" key="4">
    <source>
        <dbReference type="ARBA" id="ARBA00022695"/>
    </source>
</evidence>
<keyword evidence="3 11" id="KW-0808">Transferase</keyword>
<evidence type="ECO:0000256" key="7">
    <source>
        <dbReference type="ARBA" id="ARBA00048247"/>
    </source>
</evidence>
<dbReference type="Proteomes" id="UP001069090">
    <property type="component" value="Unassembled WGS sequence"/>
</dbReference>
<dbReference type="InterPro" id="IPR050065">
    <property type="entry name" value="GlmU-like"/>
</dbReference>
<dbReference type="GO" id="GO:0003977">
    <property type="term" value="F:UDP-N-acetylglucosamine diphosphorylase activity"/>
    <property type="evidence" value="ECO:0007669"/>
    <property type="project" value="UniProtKB-EC"/>
</dbReference>
<evidence type="ECO:0000313" key="12">
    <source>
        <dbReference type="Proteomes" id="UP001069090"/>
    </source>
</evidence>
<dbReference type="AlphaFoldDB" id="A0A9J6RM52"/>
<comment type="similarity">
    <text evidence="1">In the C-terminal section; belongs to the transferase hexapeptide repeat family.</text>
</comment>
<comment type="catalytic activity">
    <reaction evidence="8">
        <text>N-acetyl-alpha-D-glucosamine 1-phosphate + UTP + H(+) = UDP-N-acetyl-alpha-D-glucosamine + diphosphate</text>
        <dbReference type="Rhea" id="RHEA:13509"/>
        <dbReference type="ChEBI" id="CHEBI:15378"/>
        <dbReference type="ChEBI" id="CHEBI:33019"/>
        <dbReference type="ChEBI" id="CHEBI:46398"/>
        <dbReference type="ChEBI" id="CHEBI:57705"/>
        <dbReference type="ChEBI" id="CHEBI:57776"/>
        <dbReference type="EC" id="2.7.7.23"/>
    </reaction>
</comment>
<dbReference type="CDD" id="cd02540">
    <property type="entry name" value="GT2_GlmU_N_bac"/>
    <property type="match status" value="1"/>
</dbReference>
<evidence type="ECO:0000259" key="10">
    <source>
        <dbReference type="Pfam" id="PF12804"/>
    </source>
</evidence>
<comment type="catalytic activity">
    <reaction evidence="7">
        <text>alpha-D-glucosamine 1-phosphate + acetyl-CoA = N-acetyl-alpha-D-glucosamine 1-phosphate + CoA + H(+)</text>
        <dbReference type="Rhea" id="RHEA:13725"/>
        <dbReference type="ChEBI" id="CHEBI:15378"/>
        <dbReference type="ChEBI" id="CHEBI:57287"/>
        <dbReference type="ChEBI" id="CHEBI:57288"/>
        <dbReference type="ChEBI" id="CHEBI:57776"/>
        <dbReference type="ChEBI" id="CHEBI:58516"/>
        <dbReference type="EC" id="2.3.1.157"/>
    </reaction>
</comment>
<evidence type="ECO:0000256" key="1">
    <source>
        <dbReference type="ARBA" id="ARBA00007707"/>
    </source>
</evidence>
<dbReference type="EMBL" id="JAPTGG010000006">
    <property type="protein sequence ID" value="MCZ0865263.1"/>
    <property type="molecule type" value="Genomic_DNA"/>
</dbReference>
<comment type="function">
    <text evidence="9">Catalyzes the last two sequential reactions in the de novo biosynthetic pathway for UDP-N-acetylglucosamine (UDP-GlcNAc). The C-terminal domain catalyzes the transfer of acetyl group from acetyl coenzyme A to glucosamine-1-phosphate (GlcN-1-P) to produce N-acetylglucosamine-1-phosphate (GlcNAc-1-P), which is converted into UDP-GlcNAc by the transfer of uridine 5-monophosphate (from uridine 5-triphosphate), a reaction catalyzed by the N-terminal domain.</text>
</comment>
<dbReference type="RefSeq" id="WP_258331410.1">
    <property type="nucleotide sequence ID" value="NZ_JAPTGG010000006.1"/>
</dbReference>
<keyword evidence="12" id="KW-1185">Reference proteome</keyword>
<dbReference type="Gene3D" id="3.90.550.10">
    <property type="entry name" value="Spore Coat Polysaccharide Biosynthesis Protein SpsA, Chain A"/>
    <property type="match status" value="1"/>
</dbReference>
<evidence type="ECO:0000256" key="5">
    <source>
        <dbReference type="ARBA" id="ARBA00022842"/>
    </source>
</evidence>
<evidence type="ECO:0000256" key="8">
    <source>
        <dbReference type="ARBA" id="ARBA00048493"/>
    </source>
</evidence>
<dbReference type="Pfam" id="PF12804">
    <property type="entry name" value="NTP_transf_3"/>
    <property type="match status" value="1"/>
</dbReference>